<reference evidence="4 5" key="1">
    <citation type="submission" date="2018-03" db="EMBL/GenBank/DDBJ databases">
        <title>Genome assembly of novel Miniimonas species PCH200.</title>
        <authorList>
            <person name="Thakur V."/>
            <person name="Kumar V."/>
            <person name="Singh D."/>
        </authorList>
    </citation>
    <scope>NUCLEOTIDE SEQUENCE [LARGE SCALE GENOMIC DNA]</scope>
    <source>
        <strain evidence="4 5">PCH200</strain>
    </source>
</reference>
<evidence type="ECO:0000313" key="5">
    <source>
        <dbReference type="Proteomes" id="UP000245166"/>
    </source>
</evidence>
<dbReference type="InterPro" id="IPR008278">
    <property type="entry name" value="4-PPantetheinyl_Trfase_dom"/>
</dbReference>
<dbReference type="EMBL" id="PYHR01000002">
    <property type="protein sequence ID" value="PWD49742.1"/>
    <property type="molecule type" value="Genomic_DNA"/>
</dbReference>
<evidence type="ECO:0000313" key="4">
    <source>
        <dbReference type="EMBL" id="PWD49742.1"/>
    </source>
</evidence>
<feature type="compositionally biased region" description="Low complexity" evidence="2">
    <location>
        <begin position="7"/>
        <end position="17"/>
    </location>
</feature>
<feature type="region of interest" description="Disordered" evidence="2">
    <location>
        <begin position="280"/>
        <end position="305"/>
    </location>
</feature>
<protein>
    <recommendedName>
        <fullName evidence="3">4'-phosphopantetheinyl transferase domain-containing protein</fullName>
    </recommendedName>
</protein>
<feature type="region of interest" description="Disordered" evidence="2">
    <location>
        <begin position="1"/>
        <end position="114"/>
    </location>
</feature>
<gene>
    <name evidence="4" type="ORF">C8046_02505</name>
</gene>
<dbReference type="SUPFAM" id="SSF56214">
    <property type="entry name" value="4'-phosphopantetheinyl transferase"/>
    <property type="match status" value="1"/>
</dbReference>
<feature type="compositionally biased region" description="Basic residues" evidence="2">
    <location>
        <begin position="39"/>
        <end position="50"/>
    </location>
</feature>
<accession>A0A2U1ZS44</accession>
<name>A0A2U1ZS44_9MICO</name>
<feature type="domain" description="4'-phosphopantetheinyl transferase" evidence="3">
    <location>
        <begin position="128"/>
        <end position="216"/>
    </location>
</feature>
<evidence type="ECO:0000256" key="1">
    <source>
        <dbReference type="ARBA" id="ARBA00022679"/>
    </source>
</evidence>
<dbReference type="Proteomes" id="UP000245166">
    <property type="component" value="Unassembled WGS sequence"/>
</dbReference>
<feature type="compositionally biased region" description="Low complexity" evidence="2">
    <location>
        <begin position="103"/>
        <end position="114"/>
    </location>
</feature>
<keyword evidence="5" id="KW-1185">Reference proteome</keyword>
<organism evidence="4 5">
    <name type="scientific">Serinibacter arcticus</name>
    <dbReference type="NCBI Taxonomy" id="1655435"/>
    <lineage>
        <taxon>Bacteria</taxon>
        <taxon>Bacillati</taxon>
        <taxon>Actinomycetota</taxon>
        <taxon>Actinomycetes</taxon>
        <taxon>Micrococcales</taxon>
        <taxon>Beutenbergiaceae</taxon>
        <taxon>Serinibacter</taxon>
    </lineage>
</organism>
<dbReference type="Gene3D" id="3.90.470.20">
    <property type="entry name" value="4'-phosphopantetheinyl transferase domain"/>
    <property type="match status" value="1"/>
</dbReference>
<keyword evidence="1" id="KW-0808">Transferase</keyword>
<dbReference type="GO" id="GO:0000287">
    <property type="term" value="F:magnesium ion binding"/>
    <property type="evidence" value="ECO:0007669"/>
    <property type="project" value="InterPro"/>
</dbReference>
<feature type="compositionally biased region" description="Pro residues" evidence="2">
    <location>
        <begin position="51"/>
        <end position="64"/>
    </location>
</feature>
<dbReference type="AlphaFoldDB" id="A0A2U1ZS44"/>
<evidence type="ECO:0000256" key="2">
    <source>
        <dbReference type="SAM" id="MobiDB-lite"/>
    </source>
</evidence>
<evidence type="ECO:0000259" key="3">
    <source>
        <dbReference type="Pfam" id="PF01648"/>
    </source>
</evidence>
<sequence>MRRSRSRSTAASASGDRAPGRLRRGGALHQRPDRAARTAPRRRRPGRRRGPPPAAGPPPHPRGPGGPAAAGFRADGVGPPPGARDRDRSALPRLRGPHGRPQTVGVSVSSSTSGDRVLVAVAEEGADVGVDVERVPPALFAGFDDYALHPTERADLGPAGERPGARLGRWVAKEALLKAAGLGLRTPPHTILLPPQAPEHAAPRRHAAIDPAHWRRPLEAPSPELAGIAVTPLPASPGYRCAIAARTPARLEAVASIAGATRSATVDAVKWRRRVSAELTGNAPTCSGGRDPHDPKDSLWQARTT</sequence>
<dbReference type="Pfam" id="PF01648">
    <property type="entry name" value="ACPS"/>
    <property type="match status" value="1"/>
</dbReference>
<dbReference type="GO" id="GO:0008897">
    <property type="term" value="F:holo-[acyl-carrier-protein] synthase activity"/>
    <property type="evidence" value="ECO:0007669"/>
    <property type="project" value="InterPro"/>
</dbReference>
<comment type="caution">
    <text evidence="4">The sequence shown here is derived from an EMBL/GenBank/DDBJ whole genome shotgun (WGS) entry which is preliminary data.</text>
</comment>
<proteinExistence type="predicted"/>
<dbReference type="InterPro" id="IPR037143">
    <property type="entry name" value="4-PPantetheinyl_Trfase_dom_sf"/>
</dbReference>